<dbReference type="RefSeq" id="WP_003464234.1">
    <property type="nucleotide sequence ID" value="NZ_APML01000010.1"/>
</dbReference>
<gene>
    <name evidence="10" type="ORF">J416_02796</name>
</gene>
<dbReference type="Proteomes" id="UP000012283">
    <property type="component" value="Unassembled WGS sequence"/>
</dbReference>
<reference evidence="10 11" key="1">
    <citation type="submission" date="2013-03" db="EMBL/GenBank/DDBJ databases">
        <title>Draft genome sequence of Gracibacillus halophilus YIM-C55.5, a moderately halophilic and thermophilic organism from the Xiaochaidamu salt lake.</title>
        <authorList>
            <person name="Sugumar T."/>
            <person name="Polireddy D.R."/>
            <person name="Antony A."/>
            <person name="Madhava Y.R."/>
            <person name="Sivakumar N."/>
        </authorList>
    </citation>
    <scope>NUCLEOTIDE SEQUENCE [LARGE SCALE GENOMIC DNA]</scope>
    <source>
        <strain evidence="10 11">YIM-C55.5</strain>
    </source>
</reference>
<feature type="transmembrane region" description="Helical" evidence="7">
    <location>
        <begin position="123"/>
        <end position="141"/>
    </location>
</feature>
<sequence>MEVFLMVILFVLGLCFGSFFNVVGLRIPRNEFLSTPYSVCPNCEERLHWRELVPVVSYLIQKGNCKHCHASISSIYPVIELLTGILFVASYLVTDSYVELITVLVFCSLFLIIIVTDLTYMIIPNRILISFLPLFLLMRIISPLDPWWSSIVGSIVGYLIIAFVIAISKGGMGAGDMKLFALIGVFVGFPSIFLTIFLATIYGLLFSLVMLLRSKFSVSKVIPFGPAIVLAGLTVYLYSNQIIKWYGSLTSILLYQ</sequence>
<keyword evidence="4 7" id="KW-0812">Transmembrane</keyword>
<dbReference type="AlphaFoldDB" id="N4WP96"/>
<proteinExistence type="inferred from homology"/>
<dbReference type="InterPro" id="IPR010627">
    <property type="entry name" value="Prepilin_pept_A24_N"/>
</dbReference>
<dbReference type="PANTHER" id="PTHR30487">
    <property type="entry name" value="TYPE 4 PREPILIN-LIKE PROTEINS LEADER PEPTIDE-PROCESSING ENZYME"/>
    <property type="match status" value="1"/>
</dbReference>
<evidence type="ECO:0000256" key="4">
    <source>
        <dbReference type="ARBA" id="ARBA00022692"/>
    </source>
</evidence>
<feature type="transmembrane region" description="Helical" evidence="7">
    <location>
        <begin position="6"/>
        <end position="25"/>
    </location>
</feature>
<feature type="transmembrane region" description="Helical" evidence="7">
    <location>
        <begin position="179"/>
        <end position="209"/>
    </location>
</feature>
<keyword evidence="6 7" id="KW-0472">Membrane</keyword>
<evidence type="ECO:0000259" key="8">
    <source>
        <dbReference type="Pfam" id="PF01478"/>
    </source>
</evidence>
<dbReference type="GO" id="GO:0004190">
    <property type="term" value="F:aspartic-type endopeptidase activity"/>
    <property type="evidence" value="ECO:0007669"/>
    <property type="project" value="InterPro"/>
</dbReference>
<feature type="transmembrane region" description="Helical" evidence="7">
    <location>
        <begin position="100"/>
        <end position="116"/>
    </location>
</feature>
<dbReference type="PANTHER" id="PTHR30487:SF0">
    <property type="entry name" value="PREPILIN LEADER PEPTIDASE_N-METHYLTRANSFERASE-RELATED"/>
    <property type="match status" value="1"/>
</dbReference>
<keyword evidence="5 7" id="KW-1133">Transmembrane helix</keyword>
<feature type="transmembrane region" description="Helical" evidence="7">
    <location>
        <begin position="75"/>
        <end position="94"/>
    </location>
</feature>
<organism evidence="10 11">
    <name type="scientific">Gracilibacillus halophilus YIM-C55.5</name>
    <dbReference type="NCBI Taxonomy" id="1308866"/>
    <lineage>
        <taxon>Bacteria</taxon>
        <taxon>Bacillati</taxon>
        <taxon>Bacillota</taxon>
        <taxon>Bacilli</taxon>
        <taxon>Bacillales</taxon>
        <taxon>Bacillaceae</taxon>
        <taxon>Gracilibacillus</taxon>
    </lineage>
</organism>
<dbReference type="GO" id="GO:0005886">
    <property type="term" value="C:plasma membrane"/>
    <property type="evidence" value="ECO:0007669"/>
    <property type="project" value="UniProtKB-SubCell"/>
</dbReference>
<comment type="caution">
    <text evidence="10">The sequence shown here is derived from an EMBL/GenBank/DDBJ whole genome shotgun (WGS) entry which is preliminary data.</text>
</comment>
<evidence type="ECO:0000256" key="5">
    <source>
        <dbReference type="ARBA" id="ARBA00022989"/>
    </source>
</evidence>
<feature type="domain" description="Prepilin peptidase A24 N-terminal" evidence="9">
    <location>
        <begin position="11"/>
        <end position="92"/>
    </location>
</feature>
<evidence type="ECO:0000259" key="9">
    <source>
        <dbReference type="Pfam" id="PF06750"/>
    </source>
</evidence>
<dbReference type="OrthoDB" id="9789291at2"/>
<evidence type="ECO:0000313" key="11">
    <source>
        <dbReference type="Proteomes" id="UP000012283"/>
    </source>
</evidence>
<dbReference type="PATRIC" id="fig|1308866.3.peg.568"/>
<evidence type="ECO:0000313" key="10">
    <source>
        <dbReference type="EMBL" id="ENH97947.1"/>
    </source>
</evidence>
<comment type="subcellular location">
    <subcellularLocation>
        <location evidence="1">Cell membrane</location>
        <topology evidence="1">Multi-pass membrane protein</topology>
    </subcellularLocation>
</comment>
<dbReference type="Pfam" id="PF06750">
    <property type="entry name" value="A24_N_bact"/>
    <property type="match status" value="1"/>
</dbReference>
<comment type="similarity">
    <text evidence="2">Belongs to the peptidase A24 family.</text>
</comment>
<dbReference type="Gene3D" id="1.20.120.1220">
    <property type="match status" value="1"/>
</dbReference>
<keyword evidence="3" id="KW-1003">Cell membrane</keyword>
<dbReference type="STRING" id="1308866.J416_02796"/>
<dbReference type="EMBL" id="APML01000010">
    <property type="protein sequence ID" value="ENH97947.1"/>
    <property type="molecule type" value="Genomic_DNA"/>
</dbReference>
<dbReference type="Pfam" id="PF01478">
    <property type="entry name" value="Peptidase_A24"/>
    <property type="match status" value="1"/>
</dbReference>
<feature type="transmembrane region" description="Helical" evidence="7">
    <location>
        <begin position="221"/>
        <end position="239"/>
    </location>
</feature>
<name>N4WP96_9BACI</name>
<feature type="domain" description="Prepilin type IV endopeptidase peptidase" evidence="8">
    <location>
        <begin position="104"/>
        <end position="208"/>
    </location>
</feature>
<dbReference type="InterPro" id="IPR000045">
    <property type="entry name" value="Prepilin_IV_endopep_pep"/>
</dbReference>
<dbReference type="eggNOG" id="COG1989">
    <property type="taxonomic scope" value="Bacteria"/>
</dbReference>
<protein>
    <submittedName>
        <fullName evidence="10">A24 family peptidase</fullName>
    </submittedName>
</protein>
<dbReference type="GO" id="GO:0006465">
    <property type="term" value="P:signal peptide processing"/>
    <property type="evidence" value="ECO:0007669"/>
    <property type="project" value="TreeGrafter"/>
</dbReference>
<evidence type="ECO:0000256" key="6">
    <source>
        <dbReference type="ARBA" id="ARBA00023136"/>
    </source>
</evidence>
<dbReference type="InterPro" id="IPR050882">
    <property type="entry name" value="Prepilin_peptidase/N-MTase"/>
</dbReference>
<evidence type="ECO:0000256" key="1">
    <source>
        <dbReference type="ARBA" id="ARBA00004651"/>
    </source>
</evidence>
<keyword evidence="11" id="KW-1185">Reference proteome</keyword>
<accession>N4WP96</accession>
<feature type="transmembrane region" description="Helical" evidence="7">
    <location>
        <begin position="147"/>
        <end position="167"/>
    </location>
</feature>
<evidence type="ECO:0000256" key="2">
    <source>
        <dbReference type="ARBA" id="ARBA00005801"/>
    </source>
</evidence>
<evidence type="ECO:0000256" key="3">
    <source>
        <dbReference type="ARBA" id="ARBA00022475"/>
    </source>
</evidence>
<evidence type="ECO:0000256" key="7">
    <source>
        <dbReference type="SAM" id="Phobius"/>
    </source>
</evidence>